<evidence type="ECO:0000256" key="6">
    <source>
        <dbReference type="ARBA" id="ARBA00023136"/>
    </source>
</evidence>
<dbReference type="AlphaFoldDB" id="A0A8B6F6V3"/>
<keyword evidence="12" id="KW-1185">Reference proteome</keyword>
<dbReference type="InterPro" id="IPR011642">
    <property type="entry name" value="Gate_dom"/>
</dbReference>
<keyword evidence="4 7" id="KW-0812">Transmembrane</keyword>
<feature type="domain" description="Concentrative nucleoside transporter N-terminal" evidence="8">
    <location>
        <begin position="108"/>
        <end position="194"/>
    </location>
</feature>
<evidence type="ECO:0000313" key="12">
    <source>
        <dbReference type="Proteomes" id="UP000596742"/>
    </source>
</evidence>
<organism evidence="11 12">
    <name type="scientific">Mytilus galloprovincialis</name>
    <name type="common">Mediterranean mussel</name>
    <dbReference type="NCBI Taxonomy" id="29158"/>
    <lineage>
        <taxon>Eukaryota</taxon>
        <taxon>Metazoa</taxon>
        <taxon>Spiralia</taxon>
        <taxon>Lophotrochozoa</taxon>
        <taxon>Mollusca</taxon>
        <taxon>Bivalvia</taxon>
        <taxon>Autobranchia</taxon>
        <taxon>Pteriomorphia</taxon>
        <taxon>Mytilida</taxon>
        <taxon>Mytiloidea</taxon>
        <taxon>Mytilidae</taxon>
        <taxon>Mytilinae</taxon>
        <taxon>Mytilus</taxon>
    </lineage>
</organism>
<feature type="transmembrane region" description="Helical" evidence="7">
    <location>
        <begin position="201"/>
        <end position="222"/>
    </location>
</feature>
<sequence length="549" mass="60442">MDEDKCSRGLTISYRVVALVMISSYTVCVAVLVPDYHQALPFICITCFVAFCLCYYYAKRKFGGQISETFSKISTRMKWMKSRPFSIMNKIIRFIHSSCTGMFMLFAGLVVLIGVSWLISYNRRKAVLFSFIMSKSTFAKIKWRPVVWGIVLQMVLGLLILRTEAGRKTFAFLGKQVEHFQSHVLAGVNFVFGEKYGDFEFIFKLMPTVIFINSVVSVLYHFGLMQMLVEKFAVVMHSTMGTTAAETVCTAASMFLGQPEASFAIKPYLSLLTKSELFAIMTAGFASVSADIFGLFVMYGISSSHILTAVLMSAPAGLAVSKIICPETEESQTKTWRQIKSINSRSESANVIEAAAKGAQDAMFVVLTVIACLISFLSIISFINAVLAYLGSLVMLPDLSLNLILSYVMMPLVFLMGVPWKDCKIVGEVVGLKTVVNEFVGYTKLGEFIKIDAISTKSQVIATYALCGFSNPMTMGVIVGGLSVLVPEKKNIVSEIVVRTWIAGCIACFMTACFAGLLYDEFSHPILNNATLASNYTLTTVSSYTNVSS</sequence>
<comment type="caution">
    <text evidence="11">The sequence shown here is derived from an EMBL/GenBank/DDBJ whole genome shotgun (WGS) entry which is preliminary data.</text>
</comment>
<dbReference type="InterPro" id="IPR008276">
    <property type="entry name" value="C_nuclsd_transpt"/>
</dbReference>
<feature type="transmembrane region" description="Helical" evidence="7">
    <location>
        <begin position="460"/>
        <end position="486"/>
    </location>
</feature>
<evidence type="ECO:0000313" key="11">
    <source>
        <dbReference type="EMBL" id="VDI45358.1"/>
    </source>
</evidence>
<evidence type="ECO:0000256" key="2">
    <source>
        <dbReference type="ARBA" id="ARBA00009033"/>
    </source>
</evidence>
<evidence type="ECO:0000259" key="9">
    <source>
        <dbReference type="Pfam" id="PF07662"/>
    </source>
</evidence>
<evidence type="ECO:0000259" key="8">
    <source>
        <dbReference type="Pfam" id="PF01773"/>
    </source>
</evidence>
<evidence type="ECO:0000256" key="3">
    <source>
        <dbReference type="ARBA" id="ARBA00022475"/>
    </source>
</evidence>
<evidence type="ECO:0000259" key="10">
    <source>
        <dbReference type="Pfam" id="PF07670"/>
    </source>
</evidence>
<dbReference type="Pfam" id="PF07662">
    <property type="entry name" value="Nucleos_tra2_C"/>
    <property type="match status" value="1"/>
</dbReference>
<dbReference type="Pfam" id="PF01773">
    <property type="entry name" value="Nucleos_tra2_N"/>
    <property type="match status" value="1"/>
</dbReference>
<feature type="domain" description="Nucleoside transporter/FeoB GTPase Gate" evidence="10">
    <location>
        <begin position="203"/>
        <end position="297"/>
    </location>
</feature>
<protein>
    <submittedName>
        <fullName evidence="11">Pyrimidine nucleoside transport protein</fullName>
    </submittedName>
</protein>
<evidence type="ECO:0000256" key="1">
    <source>
        <dbReference type="ARBA" id="ARBA00004651"/>
    </source>
</evidence>
<comment type="subcellular location">
    <subcellularLocation>
        <location evidence="1">Cell membrane</location>
        <topology evidence="1">Multi-pass membrane protein</topology>
    </subcellularLocation>
</comment>
<dbReference type="PANTHER" id="PTHR10590">
    <property type="entry name" value="SODIUM/NUCLEOSIDE COTRANSPORTER"/>
    <property type="match status" value="1"/>
</dbReference>
<feature type="transmembrane region" description="Helical" evidence="7">
    <location>
        <begin position="141"/>
        <end position="161"/>
    </location>
</feature>
<dbReference type="PANTHER" id="PTHR10590:SF4">
    <property type="entry name" value="SOLUTE CARRIER FAMILY 28 MEMBER 3"/>
    <property type="match status" value="1"/>
</dbReference>
<feature type="transmembrane region" description="Helical" evidence="7">
    <location>
        <begin position="399"/>
        <end position="418"/>
    </location>
</feature>
<feature type="transmembrane region" description="Helical" evidence="7">
    <location>
        <begin position="91"/>
        <end position="121"/>
    </location>
</feature>
<reference evidence="11" key="1">
    <citation type="submission" date="2018-11" db="EMBL/GenBank/DDBJ databases">
        <authorList>
            <person name="Alioto T."/>
            <person name="Alioto T."/>
        </authorList>
    </citation>
    <scope>NUCLEOTIDE SEQUENCE</scope>
</reference>
<name>A0A8B6F6V3_MYTGA</name>
<dbReference type="InterPro" id="IPR011657">
    <property type="entry name" value="CNT_C_dom"/>
</dbReference>
<feature type="domain" description="Concentrative nucleoside transporter C-terminal" evidence="9">
    <location>
        <begin position="305"/>
        <end position="516"/>
    </location>
</feature>
<keyword evidence="5 7" id="KW-1133">Transmembrane helix</keyword>
<dbReference type="Pfam" id="PF07670">
    <property type="entry name" value="Gate"/>
    <property type="match status" value="1"/>
</dbReference>
<proteinExistence type="inferred from homology"/>
<keyword evidence="3" id="KW-1003">Cell membrane</keyword>
<dbReference type="EMBL" id="UYJE01006362">
    <property type="protein sequence ID" value="VDI45358.1"/>
    <property type="molecule type" value="Genomic_DNA"/>
</dbReference>
<dbReference type="GO" id="GO:0005886">
    <property type="term" value="C:plasma membrane"/>
    <property type="evidence" value="ECO:0007669"/>
    <property type="project" value="UniProtKB-SubCell"/>
</dbReference>
<dbReference type="OrthoDB" id="6075923at2759"/>
<gene>
    <name evidence="11" type="ORF">MGAL_10B087407</name>
</gene>
<feature type="transmembrane region" description="Helical" evidence="7">
    <location>
        <begin position="498"/>
        <end position="519"/>
    </location>
</feature>
<evidence type="ECO:0000256" key="4">
    <source>
        <dbReference type="ARBA" id="ARBA00022692"/>
    </source>
</evidence>
<comment type="similarity">
    <text evidence="2">Belongs to the concentrative nucleoside transporter (CNT) (TC 2.A.41) family.</text>
</comment>
<feature type="transmembrane region" description="Helical" evidence="7">
    <location>
        <begin position="12"/>
        <end position="33"/>
    </location>
</feature>
<dbReference type="InterPro" id="IPR002668">
    <property type="entry name" value="CNT_N_dom"/>
</dbReference>
<feature type="transmembrane region" description="Helical" evidence="7">
    <location>
        <begin position="277"/>
        <end position="299"/>
    </location>
</feature>
<feature type="transmembrane region" description="Helical" evidence="7">
    <location>
        <begin position="364"/>
        <end position="387"/>
    </location>
</feature>
<evidence type="ECO:0000256" key="5">
    <source>
        <dbReference type="ARBA" id="ARBA00022989"/>
    </source>
</evidence>
<dbReference type="GO" id="GO:0005415">
    <property type="term" value="F:nucleoside:sodium symporter activity"/>
    <property type="evidence" value="ECO:0007669"/>
    <property type="project" value="TreeGrafter"/>
</dbReference>
<keyword evidence="6 7" id="KW-0472">Membrane</keyword>
<dbReference type="Proteomes" id="UP000596742">
    <property type="component" value="Unassembled WGS sequence"/>
</dbReference>
<feature type="transmembrane region" description="Helical" evidence="7">
    <location>
        <begin position="39"/>
        <end position="58"/>
    </location>
</feature>
<accession>A0A8B6F6V3</accession>
<evidence type="ECO:0000256" key="7">
    <source>
        <dbReference type="SAM" id="Phobius"/>
    </source>
</evidence>